<reference evidence="1 2" key="1">
    <citation type="submission" date="2007-03" db="EMBL/GenBank/DDBJ databases">
        <authorList>
            <person name="Stal L."/>
            <person name="Ferriera S."/>
            <person name="Johnson J."/>
            <person name="Kravitz S."/>
            <person name="Beeson K."/>
            <person name="Sutton G."/>
            <person name="Rogers Y.-H."/>
            <person name="Friedman R."/>
            <person name="Frazier M."/>
            <person name="Venter J.C."/>
        </authorList>
    </citation>
    <scope>NUCLEOTIDE SEQUENCE [LARGE SCALE GENOMIC DNA]</scope>
    <source>
        <strain evidence="1 2">CCY0110</strain>
    </source>
</reference>
<name>A3IMU3_9CHRO</name>
<proteinExistence type="predicted"/>
<accession>A3IMU3</accession>
<protein>
    <submittedName>
        <fullName evidence="1">Uncharacterized protein</fullName>
    </submittedName>
</protein>
<dbReference type="RefSeq" id="WP_008274700.1">
    <property type="nucleotide sequence ID" value="NZ_AAXW01000008.1"/>
</dbReference>
<keyword evidence="2" id="KW-1185">Reference proteome</keyword>
<dbReference type="AlphaFoldDB" id="A3IMU3"/>
<gene>
    <name evidence="1" type="ORF">CY0110_24836</name>
</gene>
<evidence type="ECO:0000313" key="1">
    <source>
        <dbReference type="EMBL" id="EAZ92196.1"/>
    </source>
</evidence>
<evidence type="ECO:0000313" key="2">
    <source>
        <dbReference type="Proteomes" id="UP000003781"/>
    </source>
</evidence>
<organism evidence="1 2">
    <name type="scientific">Crocosphaera chwakensis CCY0110</name>
    <dbReference type="NCBI Taxonomy" id="391612"/>
    <lineage>
        <taxon>Bacteria</taxon>
        <taxon>Bacillati</taxon>
        <taxon>Cyanobacteriota</taxon>
        <taxon>Cyanophyceae</taxon>
        <taxon>Oscillatoriophycideae</taxon>
        <taxon>Chroococcales</taxon>
        <taxon>Aphanothecaceae</taxon>
        <taxon>Crocosphaera</taxon>
        <taxon>Crocosphaera chwakensis</taxon>
    </lineage>
</organism>
<dbReference type="Proteomes" id="UP000003781">
    <property type="component" value="Unassembled WGS sequence"/>
</dbReference>
<dbReference type="EMBL" id="AAXW01000008">
    <property type="protein sequence ID" value="EAZ92196.1"/>
    <property type="molecule type" value="Genomic_DNA"/>
</dbReference>
<dbReference type="OrthoDB" id="8587180at2"/>
<comment type="caution">
    <text evidence="1">The sequence shown here is derived from an EMBL/GenBank/DDBJ whole genome shotgun (WGS) entry which is preliminary data.</text>
</comment>
<sequence>MNTRQWLVSVISYYRNLGFFQQYPNLSDEQIADILENIQKKNQFGDGTFNSQKEEDVIVLDETRIIPIYLEEMYSNSCEHKEGINIIKSVSEAQNIIEGILLELSYIARDVFTIKNIKCYLV</sequence>